<dbReference type="RefSeq" id="WP_354506546.1">
    <property type="nucleotide sequence ID" value="NZ_JBEPMO010000002.1"/>
</dbReference>
<keyword evidence="3" id="KW-1185">Reference proteome</keyword>
<gene>
    <name evidence="2" type="ORF">ABID46_000436</name>
</gene>
<reference evidence="2 3" key="1">
    <citation type="submission" date="2024-06" db="EMBL/GenBank/DDBJ databases">
        <title>Genomic Encyclopedia of Type Strains, Phase IV (KMG-IV): sequencing the most valuable type-strain genomes for metagenomic binning, comparative biology and taxonomic classification.</title>
        <authorList>
            <person name="Goeker M."/>
        </authorList>
    </citation>
    <scope>NUCLEOTIDE SEQUENCE [LARGE SCALE GENOMIC DNA]</scope>
    <source>
        <strain evidence="2 3">DSM 29388</strain>
    </source>
</reference>
<sequence>MKLKFVIILFSIVFTGCKNEENKPDSELSKTKNSEVNSGKVKSCFESFQYDLDKILTKDEVLKYIDDSQHSQVETEFKNRNSSMSELIYSYPSERTHTISVGKMSQNVPDNNIISLKGLSFSKIDEEKTLELFNRKYKKLTEEEFQEMKSNLEKQYADKPKAELETALKFLEVRKKFNSIPVEGLGTAAYWKNFTVNENDYGVELFVLAGTVEFLVHVKISDNDEINSNTAIEIAKDILAKCK</sequence>
<protein>
    <recommendedName>
        <fullName evidence="4">Lipoprotein</fullName>
    </recommendedName>
</protein>
<dbReference type="EMBL" id="JBEPMO010000002">
    <property type="protein sequence ID" value="MET3730877.1"/>
    <property type="molecule type" value="Genomic_DNA"/>
</dbReference>
<comment type="caution">
    <text evidence="2">The sequence shown here is derived from an EMBL/GenBank/DDBJ whole genome shotgun (WGS) entry which is preliminary data.</text>
</comment>
<organism evidence="2 3">
    <name type="scientific">Moheibacter stercoris</name>
    <dbReference type="NCBI Taxonomy" id="1628251"/>
    <lineage>
        <taxon>Bacteria</taxon>
        <taxon>Pseudomonadati</taxon>
        <taxon>Bacteroidota</taxon>
        <taxon>Flavobacteriia</taxon>
        <taxon>Flavobacteriales</taxon>
        <taxon>Weeksellaceae</taxon>
        <taxon>Moheibacter</taxon>
    </lineage>
</organism>
<dbReference type="Proteomes" id="UP001549146">
    <property type="component" value="Unassembled WGS sequence"/>
</dbReference>
<evidence type="ECO:0000313" key="2">
    <source>
        <dbReference type="EMBL" id="MET3730877.1"/>
    </source>
</evidence>
<proteinExistence type="predicted"/>
<evidence type="ECO:0000313" key="3">
    <source>
        <dbReference type="Proteomes" id="UP001549146"/>
    </source>
</evidence>
<evidence type="ECO:0000256" key="1">
    <source>
        <dbReference type="SAM" id="Coils"/>
    </source>
</evidence>
<feature type="coiled-coil region" evidence="1">
    <location>
        <begin position="123"/>
        <end position="158"/>
    </location>
</feature>
<evidence type="ECO:0008006" key="4">
    <source>
        <dbReference type="Google" id="ProtNLM"/>
    </source>
</evidence>
<keyword evidence="1" id="KW-0175">Coiled coil</keyword>
<accession>A0ABV2LTL5</accession>
<dbReference type="PROSITE" id="PS51257">
    <property type="entry name" value="PROKAR_LIPOPROTEIN"/>
    <property type="match status" value="1"/>
</dbReference>
<name>A0ABV2LTL5_9FLAO</name>